<dbReference type="EMBL" id="FNJB01000003">
    <property type="protein sequence ID" value="SDO54716.1"/>
    <property type="molecule type" value="Genomic_DNA"/>
</dbReference>
<keyword evidence="3" id="KW-1185">Reference proteome</keyword>
<dbReference type="AlphaFoldDB" id="A0A1H0KFV3"/>
<evidence type="ECO:0000256" key="1">
    <source>
        <dbReference type="SAM" id="Phobius"/>
    </source>
</evidence>
<dbReference type="Proteomes" id="UP000199651">
    <property type="component" value="Unassembled WGS sequence"/>
</dbReference>
<keyword evidence="1" id="KW-1133">Transmembrane helix</keyword>
<sequence length="321" mass="35039">MDQREFGDHAALRDAEWRDRVRASARADVRAMVRATRRRKVERWLVTSMVLVAIVAVLMLMVRVGMFDKVLAKTEEPGTAAPPVISDRLTNDSNRPFDHTPASGWVDGAAGIVVPPPMQIGEFTKEQVASATALVRDALVASRLDPQLLVQHDPSRYLALLAPDARKQLAPLFGTGNEPQAQALVSLVSKGSPLLPVEPKVNGRMWTEAGGPGELVVHTNYVFAYAFEGPKTNDPMDSVVVVRAEVDYVLRSGGRWTAGSQGLWYGGVGGYGYSISCVEYKKGFLAPAFRDGDKIHRVPRRDRDTYFDPTAPLPAESGCPS</sequence>
<evidence type="ECO:0000313" key="3">
    <source>
        <dbReference type="Proteomes" id="UP000199651"/>
    </source>
</evidence>
<name>A0A1H0KFV3_9PSEU</name>
<keyword evidence="1" id="KW-0472">Membrane</keyword>
<reference evidence="3" key="1">
    <citation type="submission" date="2016-10" db="EMBL/GenBank/DDBJ databases">
        <authorList>
            <person name="Varghese N."/>
            <person name="Submissions S."/>
        </authorList>
    </citation>
    <scope>NUCLEOTIDE SEQUENCE [LARGE SCALE GENOMIC DNA]</scope>
    <source>
        <strain evidence="3">IBRC-M 10655</strain>
    </source>
</reference>
<accession>A0A1H0KFV3</accession>
<dbReference type="RefSeq" id="WP_091372618.1">
    <property type="nucleotide sequence ID" value="NZ_FNDV01000002.1"/>
</dbReference>
<proteinExistence type="predicted"/>
<evidence type="ECO:0000313" key="2">
    <source>
        <dbReference type="EMBL" id="SDO54716.1"/>
    </source>
</evidence>
<gene>
    <name evidence="2" type="ORF">SAMN05192558_103464</name>
</gene>
<dbReference type="OrthoDB" id="4549522at2"/>
<organism evidence="2 3">
    <name type="scientific">Actinokineospora alba</name>
    <dbReference type="NCBI Taxonomy" id="504798"/>
    <lineage>
        <taxon>Bacteria</taxon>
        <taxon>Bacillati</taxon>
        <taxon>Actinomycetota</taxon>
        <taxon>Actinomycetes</taxon>
        <taxon>Pseudonocardiales</taxon>
        <taxon>Pseudonocardiaceae</taxon>
        <taxon>Actinokineospora</taxon>
    </lineage>
</organism>
<feature type="transmembrane region" description="Helical" evidence="1">
    <location>
        <begin position="44"/>
        <end position="66"/>
    </location>
</feature>
<keyword evidence="1" id="KW-0812">Transmembrane</keyword>
<protein>
    <submittedName>
        <fullName evidence="2">Uncharacterized protein</fullName>
    </submittedName>
</protein>